<evidence type="ECO:0000256" key="7">
    <source>
        <dbReference type="ARBA" id="ARBA00047899"/>
    </source>
</evidence>
<accession>A0A5N7CUA5</accession>
<dbReference type="GO" id="GO:0005524">
    <property type="term" value="F:ATP binding"/>
    <property type="evidence" value="ECO:0007669"/>
    <property type="project" value="UniProtKB-UniRule"/>
</dbReference>
<dbReference type="PANTHER" id="PTHR47634:SF9">
    <property type="entry name" value="PROTEIN KINASE DOMAIN-CONTAINING PROTEIN-RELATED"/>
    <property type="match status" value="1"/>
</dbReference>
<dbReference type="SUPFAM" id="SSF56112">
    <property type="entry name" value="Protein kinase-like (PK-like)"/>
    <property type="match status" value="1"/>
</dbReference>
<keyword evidence="3" id="KW-0808">Transferase</keyword>
<dbReference type="PANTHER" id="PTHR47634">
    <property type="entry name" value="PROTEIN KINASE DOMAIN-CONTAINING PROTEIN-RELATED"/>
    <property type="match status" value="1"/>
</dbReference>
<dbReference type="AlphaFoldDB" id="A0A5N6HU81"/>
<evidence type="ECO:0000256" key="4">
    <source>
        <dbReference type="ARBA" id="ARBA00022741"/>
    </source>
</evidence>
<protein>
    <recommendedName>
        <fullName evidence="1">non-specific serine/threonine protein kinase</fullName>
        <ecNumber evidence="1">2.7.11.1</ecNumber>
    </recommendedName>
</protein>
<keyword evidence="2" id="KW-0723">Serine/threonine-protein kinase</keyword>
<organism evidence="10 11">
    <name type="scientific">Aspergillus pseudonomiae</name>
    <dbReference type="NCBI Taxonomy" id="1506151"/>
    <lineage>
        <taxon>Eukaryota</taxon>
        <taxon>Fungi</taxon>
        <taxon>Dikarya</taxon>
        <taxon>Ascomycota</taxon>
        <taxon>Pezizomycotina</taxon>
        <taxon>Eurotiomycetes</taxon>
        <taxon>Eurotiomycetidae</taxon>
        <taxon>Eurotiales</taxon>
        <taxon>Aspergillaceae</taxon>
        <taxon>Aspergillus</taxon>
        <taxon>Aspergillus subgen. Circumdati</taxon>
    </lineage>
</organism>
<dbReference type="GeneID" id="43673696"/>
<dbReference type="OrthoDB" id="5979581at2759"/>
<name>A0A5N6HU81_9EURO</name>
<evidence type="ECO:0000256" key="8">
    <source>
        <dbReference type="ARBA" id="ARBA00048679"/>
    </source>
</evidence>
<keyword evidence="6" id="KW-0067">ATP-binding</keyword>
<dbReference type="EMBL" id="ML736879">
    <property type="protein sequence ID" value="KAE8397770.1"/>
    <property type="molecule type" value="Genomic_DNA"/>
</dbReference>
<gene>
    <name evidence="10" type="ORF">BDV37DRAFT_291697</name>
</gene>
<dbReference type="GO" id="GO:0004674">
    <property type="term" value="F:protein serine/threonine kinase activity"/>
    <property type="evidence" value="ECO:0007669"/>
    <property type="project" value="UniProtKB-KW"/>
</dbReference>
<sequence>MSQPRVFPDSGFYRLDSTARFEEETLPGYLEERYYPVHIGEVFKSRYQVITKLGFGSSSTVWLCRDLHHRCYMVMKVHVRTKRQLPEVMISKHLQAMQSTHGGEQYVRLILDAFEIPGPYGVHPCLLYKPAGIDIRDYMHCLEGDSLPENLLRPALRFVLIALDNLHQANIIHTDVQPNNVLLGIEDDSILAEMEEDEISNPCPRKQLPDRTIYATRAMPLTSGEPMLADLGEARLAEGKQTGLIMPSVYRAPEVLLGMDWDNKVDILGLGQMAWTLFEQGHLFGTVSLETETEKAQRMAEMISLLGPPPVEFLRRSKESLRFWDENGNWKGSVEIPEQSLENRESRLETDSSQAPFLRFLRKALRWLPEERPTAKELLLDEWLRGDDY</sequence>
<keyword evidence="11" id="KW-1185">Reference proteome</keyword>
<dbReference type="PROSITE" id="PS50011">
    <property type="entry name" value="PROTEIN_KINASE_DOM"/>
    <property type="match status" value="1"/>
</dbReference>
<dbReference type="InterPro" id="IPR051334">
    <property type="entry name" value="SRPK"/>
</dbReference>
<comment type="catalytic activity">
    <reaction evidence="8">
        <text>L-seryl-[protein] + ATP = O-phospho-L-seryl-[protein] + ADP + H(+)</text>
        <dbReference type="Rhea" id="RHEA:17989"/>
        <dbReference type="Rhea" id="RHEA-COMP:9863"/>
        <dbReference type="Rhea" id="RHEA-COMP:11604"/>
        <dbReference type="ChEBI" id="CHEBI:15378"/>
        <dbReference type="ChEBI" id="CHEBI:29999"/>
        <dbReference type="ChEBI" id="CHEBI:30616"/>
        <dbReference type="ChEBI" id="CHEBI:83421"/>
        <dbReference type="ChEBI" id="CHEBI:456216"/>
        <dbReference type="EC" id="2.7.11.1"/>
    </reaction>
</comment>
<reference evidence="10 11" key="1">
    <citation type="submission" date="2019-04" db="EMBL/GenBank/DDBJ databases">
        <authorList>
            <consortium name="DOE Joint Genome Institute"/>
            <person name="Mondo S."/>
            <person name="Kjaerbolling I."/>
            <person name="Vesth T."/>
            <person name="Frisvad J.C."/>
            <person name="Nybo J.L."/>
            <person name="Theobald S."/>
            <person name="Kildgaard S."/>
            <person name="Isbrandt T."/>
            <person name="Kuo A."/>
            <person name="Sato A."/>
            <person name="Lyhne E.K."/>
            <person name="Kogle M.E."/>
            <person name="Wiebenga A."/>
            <person name="Kun R.S."/>
            <person name="Lubbers R.J."/>
            <person name="Makela M.R."/>
            <person name="Barry K."/>
            <person name="Chovatia M."/>
            <person name="Clum A."/>
            <person name="Daum C."/>
            <person name="Haridas S."/>
            <person name="He G."/>
            <person name="LaButti K."/>
            <person name="Lipzen A."/>
            <person name="Riley R."/>
            <person name="Salamov A."/>
            <person name="Simmons B.A."/>
            <person name="Magnuson J.K."/>
            <person name="Henrissat B."/>
            <person name="Mortensen U.H."/>
            <person name="Larsen T.O."/>
            <person name="Devries R.P."/>
            <person name="Grigoriev I.V."/>
            <person name="Machida M."/>
            <person name="Baker S.E."/>
            <person name="Andersen M.R."/>
            <person name="Cantor M.N."/>
            <person name="Hua S.X."/>
        </authorList>
    </citation>
    <scope>NUCLEOTIDE SEQUENCE [LARGE SCALE GENOMIC DNA]</scope>
    <source>
        <strain evidence="10 11">CBS 119388</strain>
    </source>
</reference>
<dbReference type="GO" id="GO:0000245">
    <property type="term" value="P:spliceosomal complex assembly"/>
    <property type="evidence" value="ECO:0007669"/>
    <property type="project" value="TreeGrafter"/>
</dbReference>
<dbReference type="GO" id="GO:0050684">
    <property type="term" value="P:regulation of mRNA processing"/>
    <property type="evidence" value="ECO:0007669"/>
    <property type="project" value="TreeGrafter"/>
</dbReference>
<dbReference type="PROSITE" id="PS00107">
    <property type="entry name" value="PROTEIN_KINASE_ATP"/>
    <property type="match status" value="1"/>
</dbReference>
<comment type="catalytic activity">
    <reaction evidence="7">
        <text>L-threonyl-[protein] + ATP = O-phospho-L-threonyl-[protein] + ADP + H(+)</text>
        <dbReference type="Rhea" id="RHEA:46608"/>
        <dbReference type="Rhea" id="RHEA-COMP:11060"/>
        <dbReference type="Rhea" id="RHEA-COMP:11605"/>
        <dbReference type="ChEBI" id="CHEBI:15378"/>
        <dbReference type="ChEBI" id="CHEBI:30013"/>
        <dbReference type="ChEBI" id="CHEBI:30616"/>
        <dbReference type="ChEBI" id="CHEBI:61977"/>
        <dbReference type="ChEBI" id="CHEBI:456216"/>
        <dbReference type="EC" id="2.7.11.1"/>
    </reaction>
</comment>
<feature type="domain" description="Protein kinase" evidence="9">
    <location>
        <begin position="47"/>
        <end position="384"/>
    </location>
</feature>
<keyword evidence="4" id="KW-0547">Nucleotide-binding</keyword>
<dbReference type="InterPro" id="IPR017441">
    <property type="entry name" value="Protein_kinase_ATP_BS"/>
</dbReference>
<proteinExistence type="predicted"/>
<dbReference type="RefSeq" id="XP_031935089.1">
    <property type="nucleotide sequence ID" value="XM_032089005.1"/>
</dbReference>
<dbReference type="EC" id="2.7.11.1" evidence="1"/>
<dbReference type="Proteomes" id="UP000325579">
    <property type="component" value="Unassembled WGS sequence"/>
</dbReference>
<evidence type="ECO:0000313" key="10">
    <source>
        <dbReference type="EMBL" id="KAE8397770.1"/>
    </source>
</evidence>
<dbReference type="Gene3D" id="3.30.200.20">
    <property type="entry name" value="Phosphorylase Kinase, domain 1"/>
    <property type="match status" value="1"/>
</dbReference>
<evidence type="ECO:0000313" key="11">
    <source>
        <dbReference type="Proteomes" id="UP000325579"/>
    </source>
</evidence>
<evidence type="ECO:0000256" key="5">
    <source>
        <dbReference type="ARBA" id="ARBA00022777"/>
    </source>
</evidence>
<dbReference type="Gene3D" id="1.10.510.10">
    <property type="entry name" value="Transferase(Phosphotransferase) domain 1"/>
    <property type="match status" value="1"/>
</dbReference>
<dbReference type="InterPro" id="IPR011009">
    <property type="entry name" value="Kinase-like_dom_sf"/>
</dbReference>
<dbReference type="Pfam" id="PF00069">
    <property type="entry name" value="Pkinase"/>
    <property type="match status" value="1"/>
</dbReference>
<evidence type="ECO:0000256" key="1">
    <source>
        <dbReference type="ARBA" id="ARBA00012513"/>
    </source>
</evidence>
<accession>A0A5N6HU81</accession>
<keyword evidence="5 10" id="KW-0418">Kinase</keyword>
<evidence type="ECO:0000256" key="3">
    <source>
        <dbReference type="ARBA" id="ARBA00022679"/>
    </source>
</evidence>
<evidence type="ECO:0000259" key="9">
    <source>
        <dbReference type="PROSITE" id="PS50011"/>
    </source>
</evidence>
<dbReference type="SMART" id="SM00220">
    <property type="entry name" value="S_TKc"/>
    <property type="match status" value="1"/>
</dbReference>
<dbReference type="InterPro" id="IPR000719">
    <property type="entry name" value="Prot_kinase_dom"/>
</dbReference>
<evidence type="ECO:0000256" key="6">
    <source>
        <dbReference type="ARBA" id="ARBA00022840"/>
    </source>
</evidence>
<evidence type="ECO:0000256" key="2">
    <source>
        <dbReference type="ARBA" id="ARBA00022527"/>
    </source>
</evidence>